<sequence length="291" mass="33573">MGKKAKPSNNNNENSINPIEYYDITMNILFAIVSEPYYLFHFLTFFSYFSFRLSTSHLFSDQFAGYLLHREFQALVAFVTLAVVKMVKEETWDGFIADTLLFAKLFLVGISLVVDFHLALWYMLTFLVIYLFTQQPAYMGLGSATQLTPLQLESLLTEGGTSRFWLVEFRSSLSSSCIRTSRVLPELSITFSNKNISFGVVDLGLFPNTAARFGISLGEYLINSQLIFYLRMRKRFPAFQICIRQLNLQIYRRNVFAGILNLTNTCLIILVANRYYAQHFNFVRQIIASKR</sequence>
<proteinExistence type="predicted"/>
<dbReference type="AlphaFoldDB" id="A0A251SRH8"/>
<keyword evidence="1" id="KW-1133">Transmembrane helix</keyword>
<feature type="transmembrane region" description="Helical" evidence="1">
    <location>
        <begin position="28"/>
        <end position="51"/>
    </location>
</feature>
<keyword evidence="3" id="KW-1185">Reference proteome</keyword>
<dbReference type="OMA" id="KEETWDG"/>
<dbReference type="FunCoup" id="A0A251SRH8">
    <property type="interactions" value="3549"/>
</dbReference>
<evidence type="ECO:0000313" key="3">
    <source>
        <dbReference type="Proteomes" id="UP000215914"/>
    </source>
</evidence>
<keyword evidence="1" id="KW-0812">Transmembrane</keyword>
<name>A0A251SRH8_HELAN</name>
<dbReference type="InterPro" id="IPR036249">
    <property type="entry name" value="Thioredoxin-like_sf"/>
</dbReference>
<dbReference type="Proteomes" id="UP000215914">
    <property type="component" value="Chromosome 13"/>
</dbReference>
<evidence type="ECO:0000313" key="2">
    <source>
        <dbReference type="EMBL" id="OTG01448.1"/>
    </source>
</evidence>
<feature type="transmembrane region" description="Helical" evidence="1">
    <location>
        <begin position="105"/>
        <end position="132"/>
    </location>
</feature>
<feature type="transmembrane region" description="Helical" evidence="1">
    <location>
        <begin position="251"/>
        <end position="272"/>
    </location>
</feature>
<accession>A0A251SRH8</accession>
<gene>
    <name evidence="2" type="ORF">HannXRQ_Chr13g0402211</name>
</gene>
<protein>
    <submittedName>
        <fullName evidence="2">Putative thioredoxin-like fold protein</fullName>
    </submittedName>
</protein>
<dbReference type="InParanoid" id="A0A251SRH8"/>
<dbReference type="EMBL" id="CM007902">
    <property type="protein sequence ID" value="OTG01448.1"/>
    <property type="molecule type" value="Genomic_DNA"/>
</dbReference>
<dbReference type="Gene3D" id="3.40.30.10">
    <property type="entry name" value="Glutaredoxin"/>
    <property type="match status" value="1"/>
</dbReference>
<dbReference type="SUPFAM" id="SSF52833">
    <property type="entry name" value="Thioredoxin-like"/>
    <property type="match status" value="1"/>
</dbReference>
<keyword evidence="1" id="KW-0472">Membrane</keyword>
<evidence type="ECO:0000256" key="1">
    <source>
        <dbReference type="SAM" id="Phobius"/>
    </source>
</evidence>
<organism evidence="2 3">
    <name type="scientific">Helianthus annuus</name>
    <name type="common">Common sunflower</name>
    <dbReference type="NCBI Taxonomy" id="4232"/>
    <lineage>
        <taxon>Eukaryota</taxon>
        <taxon>Viridiplantae</taxon>
        <taxon>Streptophyta</taxon>
        <taxon>Embryophyta</taxon>
        <taxon>Tracheophyta</taxon>
        <taxon>Spermatophyta</taxon>
        <taxon>Magnoliopsida</taxon>
        <taxon>eudicotyledons</taxon>
        <taxon>Gunneridae</taxon>
        <taxon>Pentapetalae</taxon>
        <taxon>asterids</taxon>
        <taxon>campanulids</taxon>
        <taxon>Asterales</taxon>
        <taxon>Asteraceae</taxon>
        <taxon>Asteroideae</taxon>
        <taxon>Heliantheae alliance</taxon>
        <taxon>Heliantheae</taxon>
        <taxon>Helianthus</taxon>
    </lineage>
</organism>
<reference evidence="3" key="1">
    <citation type="journal article" date="2017" name="Nature">
        <title>The sunflower genome provides insights into oil metabolism, flowering and Asterid evolution.</title>
        <authorList>
            <person name="Badouin H."/>
            <person name="Gouzy J."/>
            <person name="Grassa C.J."/>
            <person name="Murat F."/>
            <person name="Staton S.E."/>
            <person name="Cottret L."/>
            <person name="Lelandais-Briere C."/>
            <person name="Owens G.L."/>
            <person name="Carrere S."/>
            <person name="Mayjonade B."/>
            <person name="Legrand L."/>
            <person name="Gill N."/>
            <person name="Kane N.C."/>
            <person name="Bowers J.E."/>
            <person name="Hubner S."/>
            <person name="Bellec A."/>
            <person name="Berard A."/>
            <person name="Berges H."/>
            <person name="Blanchet N."/>
            <person name="Boniface M.C."/>
            <person name="Brunel D."/>
            <person name="Catrice O."/>
            <person name="Chaidir N."/>
            <person name="Claudel C."/>
            <person name="Donnadieu C."/>
            <person name="Faraut T."/>
            <person name="Fievet G."/>
            <person name="Helmstetter N."/>
            <person name="King M."/>
            <person name="Knapp S.J."/>
            <person name="Lai Z."/>
            <person name="Le Paslier M.C."/>
            <person name="Lippi Y."/>
            <person name="Lorenzon L."/>
            <person name="Mandel J.R."/>
            <person name="Marage G."/>
            <person name="Marchand G."/>
            <person name="Marquand E."/>
            <person name="Bret-Mestries E."/>
            <person name="Morien E."/>
            <person name="Nambeesan S."/>
            <person name="Nguyen T."/>
            <person name="Pegot-Espagnet P."/>
            <person name="Pouilly N."/>
            <person name="Raftis F."/>
            <person name="Sallet E."/>
            <person name="Schiex T."/>
            <person name="Thomas J."/>
            <person name="Vandecasteele C."/>
            <person name="Vares D."/>
            <person name="Vear F."/>
            <person name="Vautrin S."/>
            <person name="Crespi M."/>
            <person name="Mangin B."/>
            <person name="Burke J.M."/>
            <person name="Salse J."/>
            <person name="Munos S."/>
            <person name="Vincourt P."/>
            <person name="Rieseberg L.H."/>
            <person name="Langlade N.B."/>
        </authorList>
    </citation>
    <scope>NUCLEOTIDE SEQUENCE [LARGE SCALE GENOMIC DNA]</scope>
    <source>
        <strain evidence="3">cv. SF193</strain>
    </source>
</reference>